<evidence type="ECO:0000259" key="6">
    <source>
        <dbReference type="Pfam" id="PF13545"/>
    </source>
</evidence>
<dbReference type="SUPFAM" id="SSF100950">
    <property type="entry name" value="NagB/RpiA/CoA transferase-like"/>
    <property type="match status" value="1"/>
</dbReference>
<name>A0ABN2PAF8_9ACTN</name>
<dbReference type="Proteomes" id="UP001501612">
    <property type="component" value="Unassembled WGS sequence"/>
</dbReference>
<dbReference type="InterPro" id="IPR051054">
    <property type="entry name" value="SorC_transcr_regulators"/>
</dbReference>
<feature type="domain" description="HTH crp-type" evidence="6">
    <location>
        <begin position="22"/>
        <end position="56"/>
    </location>
</feature>
<comment type="caution">
    <text evidence="7">The sequence shown here is derived from an EMBL/GenBank/DDBJ whole genome shotgun (WGS) entry which is preliminary data.</text>
</comment>
<dbReference type="PANTHER" id="PTHR34294:SF1">
    <property type="entry name" value="TRANSCRIPTIONAL REGULATOR LSRR"/>
    <property type="match status" value="1"/>
</dbReference>
<keyword evidence="4" id="KW-0804">Transcription</keyword>
<evidence type="ECO:0000256" key="4">
    <source>
        <dbReference type="ARBA" id="ARBA00023163"/>
    </source>
</evidence>
<proteinExistence type="inferred from homology"/>
<evidence type="ECO:0000256" key="1">
    <source>
        <dbReference type="ARBA" id="ARBA00010466"/>
    </source>
</evidence>
<organism evidence="7 8">
    <name type="scientific">Nocardioides lentus</name>
    <dbReference type="NCBI Taxonomy" id="338077"/>
    <lineage>
        <taxon>Bacteria</taxon>
        <taxon>Bacillati</taxon>
        <taxon>Actinomycetota</taxon>
        <taxon>Actinomycetes</taxon>
        <taxon>Propionibacteriales</taxon>
        <taxon>Nocardioidaceae</taxon>
        <taxon>Nocardioides</taxon>
    </lineage>
</organism>
<accession>A0ABN2PAF8</accession>
<evidence type="ECO:0000313" key="8">
    <source>
        <dbReference type="Proteomes" id="UP001501612"/>
    </source>
</evidence>
<dbReference type="EMBL" id="BAAAMY010000004">
    <property type="protein sequence ID" value="GAA1916644.1"/>
    <property type="molecule type" value="Genomic_DNA"/>
</dbReference>
<sequence length="332" mass="35185">MPSPRDPATLLAAARLYYVQGASQAEVADQLGTSRSNVSRMLTEAQRQGIVEIRINDPIGRVHDLEERLRGAFGLREVRVAHTAGPGARPEEQVGRQAARLLVDSLKDSMTVALSWGTNLQSMVYAVTTEVEHHDLNLVQLVGGLSSIANEISGQELVRELALRIGADYRFLHAPATLESPVSTAALLREPSISAALERARQADLAFVGIGSPDHGSSSAIIRSLDLDAEERAAFRAARPVGDLAARYYDAEGRPVEAAVGERVIAVTLDDLVAIPHVVGVAHGRAKTLGVLGALRGRLVDSLVCDEALARSVLSEAGLAPAADTPAAQETP</sequence>
<keyword evidence="2" id="KW-0805">Transcription regulation</keyword>
<reference evidence="7 8" key="1">
    <citation type="journal article" date="2019" name="Int. J. Syst. Evol. Microbiol.">
        <title>The Global Catalogue of Microorganisms (GCM) 10K type strain sequencing project: providing services to taxonomists for standard genome sequencing and annotation.</title>
        <authorList>
            <consortium name="The Broad Institute Genomics Platform"/>
            <consortium name="The Broad Institute Genome Sequencing Center for Infectious Disease"/>
            <person name="Wu L."/>
            <person name="Ma J."/>
        </authorList>
    </citation>
    <scope>NUCLEOTIDE SEQUENCE [LARGE SCALE GENOMIC DNA]</scope>
    <source>
        <strain evidence="7 8">JCM 14046</strain>
    </source>
</reference>
<dbReference type="InterPro" id="IPR037171">
    <property type="entry name" value="NagB/RpiA_transferase-like"/>
</dbReference>
<evidence type="ECO:0000313" key="7">
    <source>
        <dbReference type="EMBL" id="GAA1916644.1"/>
    </source>
</evidence>
<feature type="domain" description="Sugar-binding" evidence="5">
    <location>
        <begin position="59"/>
        <end position="315"/>
    </location>
</feature>
<comment type="similarity">
    <text evidence="1">Belongs to the SorC transcriptional regulatory family.</text>
</comment>
<evidence type="ECO:0000256" key="2">
    <source>
        <dbReference type="ARBA" id="ARBA00023015"/>
    </source>
</evidence>
<dbReference type="InterPro" id="IPR007324">
    <property type="entry name" value="Sugar-bd_dom_put"/>
</dbReference>
<dbReference type="Gene3D" id="3.40.50.1360">
    <property type="match status" value="1"/>
</dbReference>
<keyword evidence="3" id="KW-0238">DNA-binding</keyword>
<dbReference type="Pfam" id="PF13545">
    <property type="entry name" value="HTH_Crp_2"/>
    <property type="match status" value="1"/>
</dbReference>
<dbReference type="RefSeq" id="WP_344006230.1">
    <property type="nucleotide sequence ID" value="NZ_BAAAMY010000004.1"/>
</dbReference>
<gene>
    <name evidence="7" type="ORF">GCM10009737_17630</name>
</gene>
<dbReference type="InterPro" id="IPR036388">
    <property type="entry name" value="WH-like_DNA-bd_sf"/>
</dbReference>
<dbReference type="Gene3D" id="1.10.10.10">
    <property type="entry name" value="Winged helix-like DNA-binding domain superfamily/Winged helix DNA-binding domain"/>
    <property type="match status" value="1"/>
</dbReference>
<dbReference type="PANTHER" id="PTHR34294">
    <property type="entry name" value="TRANSCRIPTIONAL REGULATOR-RELATED"/>
    <property type="match status" value="1"/>
</dbReference>
<dbReference type="InterPro" id="IPR012318">
    <property type="entry name" value="HTH_CRP"/>
</dbReference>
<keyword evidence="8" id="KW-1185">Reference proteome</keyword>
<evidence type="ECO:0000256" key="3">
    <source>
        <dbReference type="ARBA" id="ARBA00023125"/>
    </source>
</evidence>
<evidence type="ECO:0000259" key="5">
    <source>
        <dbReference type="Pfam" id="PF04198"/>
    </source>
</evidence>
<protein>
    <submittedName>
        <fullName evidence="7">Sugar-binding transcriptional regulator</fullName>
    </submittedName>
</protein>
<dbReference type="Pfam" id="PF04198">
    <property type="entry name" value="Sugar-bind"/>
    <property type="match status" value="1"/>
</dbReference>